<protein>
    <submittedName>
        <fullName evidence="2">Uncharacterized protein</fullName>
    </submittedName>
</protein>
<proteinExistence type="predicted"/>
<dbReference type="InterPro" id="IPR011990">
    <property type="entry name" value="TPR-like_helical_dom_sf"/>
</dbReference>
<sequence>MWPPEVRGDLRAGIKAKHQGDLDLSVRYLHRAWQTAQSLPITAFASEPHLKLSGVAVVLAEALEGTNRPQEAYDIYSAALLQLRAAKDLTGRERMRAVAIAHKLGEMAEVYQQGPEEAEPWLTFAVEETLRVVKDESNAKKGKGAGEPEGEVGSMLAELDLPQWVQKNDVVAPLEALGRFYAREGKNEYAATLYLQAIGMLMQPATGEKNASVEDRCRGAQLMNNMSDLMVRAPPPTNLKFAESWARQAQGVIEKTRTLPGAQQDAESMALCEQTLAAVLYNLGALLEMDGRYDVAKQSFQESLEQSKRIGMRSGAMEARSALRRLERAAKTEPGDKA</sequence>
<comment type="caution">
    <text evidence="2">The sequence shown here is derived from an EMBL/GenBank/DDBJ whole genome shotgun (WGS) entry which is preliminary data.</text>
</comment>
<dbReference type="OMA" id="QVAMMLE"/>
<dbReference type="PANTHER" id="PTHR28142:SF1">
    <property type="entry name" value="MITOCHONDRIAL INNER MEMBRANE I-AAA PROTEASE SUPERCOMPLEX SUBUNIT MGR3-RELATED"/>
    <property type="match status" value="1"/>
</dbReference>
<accession>A0A1M2W4S8</accession>
<dbReference type="Proteomes" id="UP000184267">
    <property type="component" value="Unassembled WGS sequence"/>
</dbReference>
<gene>
    <name evidence="2" type="ORF">TRAPUB_8565</name>
</gene>
<dbReference type="InterPro" id="IPR019734">
    <property type="entry name" value="TPR_rpt"/>
</dbReference>
<dbReference type="PROSITE" id="PS50005">
    <property type="entry name" value="TPR"/>
    <property type="match status" value="1"/>
</dbReference>
<feature type="repeat" description="TPR" evidence="1">
    <location>
        <begin position="277"/>
        <end position="310"/>
    </location>
</feature>
<keyword evidence="1" id="KW-0802">TPR repeat</keyword>
<dbReference type="InterPro" id="IPR040201">
    <property type="entry name" value="Mrg3-like"/>
</dbReference>
<dbReference type="Gene3D" id="1.25.40.10">
    <property type="entry name" value="Tetratricopeptide repeat domain"/>
    <property type="match status" value="1"/>
</dbReference>
<dbReference type="SUPFAM" id="SSF48452">
    <property type="entry name" value="TPR-like"/>
    <property type="match status" value="1"/>
</dbReference>
<dbReference type="PANTHER" id="PTHR28142">
    <property type="entry name" value="MITOCHONDRIAL INNER MEMBRANE I-AAA PROTEASE SUPERCOMPLEX SUBUNIT MGR3-RELATED"/>
    <property type="match status" value="1"/>
</dbReference>
<reference evidence="2 3" key="1">
    <citation type="submission" date="2016-10" db="EMBL/GenBank/DDBJ databases">
        <title>Genome sequence of the basidiomycete white-rot fungus Trametes pubescens.</title>
        <authorList>
            <person name="Makela M.R."/>
            <person name="Granchi Z."/>
            <person name="Peng M."/>
            <person name="De Vries R.P."/>
            <person name="Grigoriev I."/>
            <person name="Riley R."/>
            <person name="Hilden K."/>
        </authorList>
    </citation>
    <scope>NUCLEOTIDE SEQUENCE [LARGE SCALE GENOMIC DNA]</scope>
    <source>
        <strain evidence="2 3">FBCC735</strain>
    </source>
</reference>
<evidence type="ECO:0000313" key="2">
    <source>
        <dbReference type="EMBL" id="OJT14874.1"/>
    </source>
</evidence>
<keyword evidence="3" id="KW-1185">Reference proteome</keyword>
<dbReference type="EMBL" id="MNAD01000226">
    <property type="protein sequence ID" value="OJT14874.1"/>
    <property type="molecule type" value="Genomic_DNA"/>
</dbReference>
<evidence type="ECO:0000256" key="1">
    <source>
        <dbReference type="PROSITE-ProRule" id="PRU00339"/>
    </source>
</evidence>
<evidence type="ECO:0000313" key="3">
    <source>
        <dbReference type="Proteomes" id="UP000184267"/>
    </source>
</evidence>
<dbReference type="AlphaFoldDB" id="A0A1M2W4S8"/>
<dbReference type="STRING" id="154538.A0A1M2W4S8"/>
<name>A0A1M2W4S8_TRAPU</name>
<organism evidence="2 3">
    <name type="scientific">Trametes pubescens</name>
    <name type="common">White-rot fungus</name>
    <dbReference type="NCBI Taxonomy" id="154538"/>
    <lineage>
        <taxon>Eukaryota</taxon>
        <taxon>Fungi</taxon>
        <taxon>Dikarya</taxon>
        <taxon>Basidiomycota</taxon>
        <taxon>Agaricomycotina</taxon>
        <taxon>Agaricomycetes</taxon>
        <taxon>Polyporales</taxon>
        <taxon>Polyporaceae</taxon>
        <taxon>Trametes</taxon>
    </lineage>
</organism>
<dbReference type="OrthoDB" id="10050400at2759"/>